<dbReference type="EMBL" id="JASMQC010000008">
    <property type="protein sequence ID" value="KAK1943088.1"/>
    <property type="molecule type" value="Genomic_DNA"/>
</dbReference>
<reference evidence="5" key="1">
    <citation type="submission" date="2023-08" db="EMBL/GenBank/DDBJ databases">
        <title>Reference Genome Resource for the Citrus Pathogen Phytophthora citrophthora.</title>
        <authorList>
            <person name="Moller H."/>
            <person name="Coetzee B."/>
            <person name="Rose L.J."/>
            <person name="Van Niekerk J.M."/>
        </authorList>
    </citation>
    <scope>NUCLEOTIDE SEQUENCE</scope>
    <source>
        <strain evidence="5">STE-U-9442</strain>
    </source>
</reference>
<dbReference type="PANTHER" id="PTHR44085">
    <property type="entry name" value="SEPIAPTERIN REDUCTASE"/>
    <property type="match status" value="1"/>
</dbReference>
<comment type="subcellular location">
    <subcellularLocation>
        <location evidence="1">Cytoplasm</location>
    </subcellularLocation>
</comment>
<organism evidence="5 6">
    <name type="scientific">Phytophthora citrophthora</name>
    <dbReference type="NCBI Taxonomy" id="4793"/>
    <lineage>
        <taxon>Eukaryota</taxon>
        <taxon>Sar</taxon>
        <taxon>Stramenopiles</taxon>
        <taxon>Oomycota</taxon>
        <taxon>Peronosporomycetes</taxon>
        <taxon>Peronosporales</taxon>
        <taxon>Peronosporaceae</taxon>
        <taxon>Phytophthora</taxon>
    </lineage>
</organism>
<dbReference type="InterPro" id="IPR051721">
    <property type="entry name" value="Biopterin_syn/organic_redct"/>
</dbReference>
<dbReference type="PANTHER" id="PTHR44085:SF2">
    <property type="entry name" value="SEPIAPTERIN REDUCTASE"/>
    <property type="match status" value="1"/>
</dbReference>
<dbReference type="InterPro" id="IPR002347">
    <property type="entry name" value="SDR_fam"/>
</dbReference>
<protein>
    <submittedName>
        <fullName evidence="5">Sepiapterin reductase</fullName>
    </submittedName>
</protein>
<keyword evidence="3" id="KW-0521">NADP</keyword>
<dbReference type="SUPFAM" id="SSF51735">
    <property type="entry name" value="NAD(P)-binding Rossmann-fold domains"/>
    <property type="match status" value="1"/>
</dbReference>
<dbReference type="Pfam" id="PF00106">
    <property type="entry name" value="adh_short"/>
    <property type="match status" value="1"/>
</dbReference>
<keyword evidence="2" id="KW-0963">Cytoplasm</keyword>
<name>A0AAD9LMU5_9STRA</name>
<dbReference type="GO" id="GO:0006729">
    <property type="term" value="P:tetrahydrobiopterin biosynthetic process"/>
    <property type="evidence" value="ECO:0007669"/>
    <property type="project" value="TreeGrafter"/>
</dbReference>
<evidence type="ECO:0000313" key="6">
    <source>
        <dbReference type="Proteomes" id="UP001259832"/>
    </source>
</evidence>
<evidence type="ECO:0000256" key="4">
    <source>
        <dbReference type="ARBA" id="ARBA00023002"/>
    </source>
</evidence>
<dbReference type="InterPro" id="IPR036291">
    <property type="entry name" value="NAD(P)-bd_dom_sf"/>
</dbReference>
<evidence type="ECO:0000256" key="3">
    <source>
        <dbReference type="ARBA" id="ARBA00022857"/>
    </source>
</evidence>
<keyword evidence="4" id="KW-0560">Oxidoreductase</keyword>
<accession>A0AAD9LMU5</accession>
<evidence type="ECO:0000256" key="1">
    <source>
        <dbReference type="ARBA" id="ARBA00004496"/>
    </source>
</evidence>
<dbReference type="AlphaFoldDB" id="A0AAD9LMU5"/>
<proteinExistence type="predicted"/>
<dbReference type="Proteomes" id="UP001259832">
    <property type="component" value="Unassembled WGS sequence"/>
</dbReference>
<dbReference type="GO" id="GO:0004757">
    <property type="term" value="F:sepiapterin reductase (NADP+) activity"/>
    <property type="evidence" value="ECO:0007669"/>
    <property type="project" value="TreeGrafter"/>
</dbReference>
<gene>
    <name evidence="5" type="ORF">P3T76_005725</name>
</gene>
<keyword evidence="6" id="KW-1185">Reference proteome</keyword>
<evidence type="ECO:0000313" key="5">
    <source>
        <dbReference type="EMBL" id="KAK1943088.1"/>
    </source>
</evidence>
<dbReference type="Gene3D" id="3.40.50.720">
    <property type="entry name" value="NAD(P)-binding Rossmann-like Domain"/>
    <property type="match status" value="1"/>
</dbReference>
<evidence type="ECO:0000256" key="2">
    <source>
        <dbReference type="ARBA" id="ARBA00022490"/>
    </source>
</evidence>
<comment type="caution">
    <text evidence="5">The sequence shown here is derived from an EMBL/GenBank/DDBJ whole genome shotgun (WGS) entry which is preliminary data.</text>
</comment>
<dbReference type="GO" id="GO:0005737">
    <property type="term" value="C:cytoplasm"/>
    <property type="evidence" value="ECO:0007669"/>
    <property type="project" value="UniProtKB-SubCell"/>
</dbReference>
<sequence length="1018" mass="121600">MGMRVETHAHCRKLLASVAIGNHLRFRFMLWQQFTIYRKRLANLLLMAANPPVIATQTRQENVNDVQSVHDEPKELAPETNFDRPRQDLVSLGHALAQKARILQRFEVSWDLPQTWHRWRQIFHAKLFYRMRRLHLFFVSWQQCAHRQRRNRFIVLKLTRQRVAISAQTIFRAWADLVARVKQLHKDRIREREVWVLVNTEMVRRERKQLKKHWHAWKFHVEEARHLQKSLDAYHRARLLTKFWLLWCHDFRQVIRAELSEFRHRQAQMQRFYLRRALKSLKIHQQRAKRARLVFEYFSNRHSDALIPEVFARWRKWSHRRKEIAHNLEVARLNQTRRQFTFWKIWKNAQRWQRIAVDRFQLKNNTQKRREIWIRWRRYVKNRVAKALAMEKAAICHVRNRLRKRWLYHTQLAMKLQEQIQTANDQLCVFRCNRAVNRWRNFSHAQHLRRLYQRFVLRKHVQLWQSAVKNEMAVRFNEFLARSKAKKLLVAWHQVAVKQQQWRLFCMCFEERKTIRTARKSFLKWQQFINSRQGKRLAGMHAKQRLLRKVWRCWDRFTLASQLRRHEQLERAAEYEAFALLRRSLRVWQAVAKRQRERRFVLLSCVIKLQSVAGQRVQEVIFQSWKQVVNHRRRCRVELFNRERKIAKRLLFYWLMWTRSKQRNRQQLENAAVYHSQRLKSTVFFYWQAYAFAWQDVVKPVSNQQMVLLTGVAALPRNTKDNEDSDDDVRRPISPVVKRLREKKSNRSRAAVNTDESSDTVPLSDAVEISMDVKKRLILLGKWKSQPKDKSKANLFSLPDRIAMRSAVVVTGASRGFGRCLALNFARELASSYLDLFLWARDENGLKMTLKLAQEARQSMQQAEELRGFIQIVDLGDSVDYSNKVNALLAQLSKEHYDTVFLVHNAGALGALGFAQECPSPEEMTRHFELNVVSVMWLNKRLLDVFGASRGQVTKSTMSQVSDGVTKLVIVNISSRSAIAPYPTLSQYCTAKAAREMHSLQVLLHSLTLIVIAKTPKM</sequence>